<dbReference type="PRINTS" id="PR00080">
    <property type="entry name" value="SDRFAMILY"/>
</dbReference>
<organism evidence="4 5">
    <name type="scientific">Bacillus taeanensis</name>
    <dbReference type="NCBI Taxonomy" id="273032"/>
    <lineage>
        <taxon>Bacteria</taxon>
        <taxon>Bacillati</taxon>
        <taxon>Bacillota</taxon>
        <taxon>Bacilli</taxon>
        <taxon>Bacillales</taxon>
        <taxon>Bacillaceae</taxon>
        <taxon>Bacillus</taxon>
    </lineage>
</organism>
<dbReference type="RefSeq" id="WP_113807200.1">
    <property type="nucleotide sequence ID" value="NZ_QOCW01000020.1"/>
</dbReference>
<dbReference type="SUPFAM" id="SSF51735">
    <property type="entry name" value="NAD(P)-binding Rossmann-fold domains"/>
    <property type="match status" value="1"/>
</dbReference>
<dbReference type="PANTHER" id="PTHR43976">
    <property type="entry name" value="SHORT CHAIN DEHYDROGENASE"/>
    <property type="match status" value="1"/>
</dbReference>
<dbReference type="CDD" id="cd05374">
    <property type="entry name" value="17beta-HSD-like_SDR_c"/>
    <property type="match status" value="1"/>
</dbReference>
<name>A0A366XQQ7_9BACI</name>
<dbReference type="Gene3D" id="3.40.50.720">
    <property type="entry name" value="NAD(P)-binding Rossmann-like Domain"/>
    <property type="match status" value="1"/>
</dbReference>
<dbReference type="InterPro" id="IPR002347">
    <property type="entry name" value="SDR_fam"/>
</dbReference>
<dbReference type="PRINTS" id="PR00081">
    <property type="entry name" value="GDHRDH"/>
</dbReference>
<reference evidence="4 5" key="1">
    <citation type="submission" date="2018-07" db="EMBL/GenBank/DDBJ databases">
        <title>Lottiidibacillus patelloidae gen. nov., sp. nov., isolated from the intestinal tract of a marine limpet and the reclassification of B. taeanensis BH030017T, B. algicola KMM 3737T and B. hwajinpoensis SW-72T as genus Lottiidibacillus.</title>
        <authorList>
            <person name="Liu R."/>
            <person name="Huang Z."/>
        </authorList>
    </citation>
    <scope>NUCLEOTIDE SEQUENCE [LARGE SCALE GENOMIC DNA]</scope>
    <source>
        <strain evidence="4 5">BH030017</strain>
    </source>
</reference>
<dbReference type="OrthoDB" id="9775296at2"/>
<dbReference type="GO" id="GO:0016491">
    <property type="term" value="F:oxidoreductase activity"/>
    <property type="evidence" value="ECO:0007669"/>
    <property type="project" value="UniProtKB-KW"/>
</dbReference>
<sequence length="279" mass="31192">MFNKIAIVTGASSGFGLLSAIKLAESGFYVIAAMRNLQKKEHLQSLAKEKGVEKQIQYHQLDVCSETSIHQFGLFLDELGQVDVLLNNAGYAGAGFVEEIPIEQYREQFETNFFGLIAVTQKVIPIMRKQKNGTIINMSSISGLIGFPGLSPYVSSKFALEGFSESLRLELKPFGIDVYVIEPGSYKTNIWTTGKKVAEQSLNRSSPYFSYMMKIEEQVEAGKKSFGNPEEIASLITTIALKKKKQFRFPIGKGTKMMARLKKLLPWSKIEKEILKRLG</sequence>
<accession>A0A366XQQ7</accession>
<evidence type="ECO:0000256" key="2">
    <source>
        <dbReference type="ARBA" id="ARBA00023002"/>
    </source>
</evidence>
<dbReference type="PANTHER" id="PTHR43976:SF16">
    <property type="entry name" value="SHORT-CHAIN DEHYDROGENASE_REDUCTASE FAMILY PROTEIN"/>
    <property type="match status" value="1"/>
</dbReference>
<evidence type="ECO:0000313" key="5">
    <source>
        <dbReference type="Proteomes" id="UP000253314"/>
    </source>
</evidence>
<comment type="caution">
    <text evidence="4">The sequence shown here is derived from an EMBL/GenBank/DDBJ whole genome shotgun (WGS) entry which is preliminary data.</text>
</comment>
<dbReference type="NCBIfam" id="NF005372">
    <property type="entry name" value="PRK06914.1"/>
    <property type="match status" value="1"/>
</dbReference>
<dbReference type="InterPro" id="IPR020904">
    <property type="entry name" value="Sc_DH/Rdtase_CS"/>
</dbReference>
<dbReference type="Pfam" id="PF00106">
    <property type="entry name" value="adh_short"/>
    <property type="match status" value="1"/>
</dbReference>
<dbReference type="Proteomes" id="UP000253314">
    <property type="component" value="Unassembled WGS sequence"/>
</dbReference>
<dbReference type="AlphaFoldDB" id="A0A366XQQ7"/>
<keyword evidence="2" id="KW-0560">Oxidoreductase</keyword>
<dbReference type="InterPro" id="IPR036291">
    <property type="entry name" value="NAD(P)-bd_dom_sf"/>
</dbReference>
<gene>
    <name evidence="4" type="ORF">DS031_16700</name>
</gene>
<protein>
    <submittedName>
        <fullName evidence="4">Short-chain dehydrogenase</fullName>
    </submittedName>
</protein>
<comment type="similarity">
    <text evidence="1 3">Belongs to the short-chain dehydrogenases/reductases (SDR) family.</text>
</comment>
<evidence type="ECO:0000256" key="3">
    <source>
        <dbReference type="RuleBase" id="RU000363"/>
    </source>
</evidence>
<evidence type="ECO:0000256" key="1">
    <source>
        <dbReference type="ARBA" id="ARBA00006484"/>
    </source>
</evidence>
<dbReference type="EMBL" id="QOCW01000020">
    <property type="protein sequence ID" value="RBW68452.1"/>
    <property type="molecule type" value="Genomic_DNA"/>
</dbReference>
<dbReference type="PROSITE" id="PS00061">
    <property type="entry name" value="ADH_SHORT"/>
    <property type="match status" value="1"/>
</dbReference>
<evidence type="ECO:0000313" key="4">
    <source>
        <dbReference type="EMBL" id="RBW68452.1"/>
    </source>
</evidence>
<keyword evidence="5" id="KW-1185">Reference proteome</keyword>
<proteinExistence type="inferred from homology"/>
<dbReference type="InterPro" id="IPR051911">
    <property type="entry name" value="SDR_oxidoreductase"/>
</dbReference>